<evidence type="ECO:0000256" key="3">
    <source>
        <dbReference type="ARBA" id="ARBA00023125"/>
    </source>
</evidence>
<protein>
    <submittedName>
        <fullName evidence="9">Cnox4 homeodomain protein</fullName>
    </submittedName>
</protein>
<dbReference type="InterPro" id="IPR020479">
    <property type="entry name" value="HD_metazoa"/>
</dbReference>
<evidence type="ECO:0000256" key="7">
    <source>
        <dbReference type="RuleBase" id="RU000682"/>
    </source>
</evidence>
<reference evidence="9" key="1">
    <citation type="journal article" date="1996" name="Mol. Phylogenet. Evol.">
        <title>Homeobox genes in the cnidarian Eleutheria dichotoma: evolutionary implications for the origin of Antennapedia-class (HOM/Hox) genes.</title>
        <authorList>
            <person name="Kuhn K."/>
            <person name="Streit B."/>
            <person name="Schierwater B."/>
        </authorList>
    </citation>
    <scope>NUCLEOTIDE SEQUENCE</scope>
</reference>
<dbReference type="GO" id="GO:0009952">
    <property type="term" value="P:anterior/posterior pattern specification"/>
    <property type="evidence" value="ECO:0007669"/>
    <property type="project" value="TreeGrafter"/>
</dbReference>
<dbReference type="EMBL" id="U41841">
    <property type="protein sequence ID" value="AAB48009.1"/>
    <property type="molecule type" value="mRNA"/>
</dbReference>
<dbReference type="CDD" id="cd00086">
    <property type="entry name" value="homeodomain"/>
    <property type="match status" value="1"/>
</dbReference>
<dbReference type="GO" id="GO:0000981">
    <property type="term" value="F:DNA-binding transcription factor activity, RNA polymerase II-specific"/>
    <property type="evidence" value="ECO:0007669"/>
    <property type="project" value="InterPro"/>
</dbReference>
<sequence>MIDTTLNTMLYWDNKSLDIFEDKSGLGFEVNNYFTTKHQYNNLSYPNFINDDNIKCSLTQTQSISKSPKSAEITVNKLQHEQDNLIQQQIQDRTISLTNMNNPLTSSWPTYNPLPRTNILMNDPSTSTSFTTTSLSPCMLTPQASVQWFNRSNMVNDPWAMEYGHDPAMRSRPCFSSHQTRELEKEFLVCQYVTRRRRIELAFSLNLSEKQIKTWFQNRRVKERKQKKCSSESERSASKI</sequence>
<evidence type="ECO:0000256" key="2">
    <source>
        <dbReference type="ARBA" id="ARBA00022473"/>
    </source>
</evidence>
<proteinExistence type="evidence at transcript level"/>
<evidence type="ECO:0000256" key="1">
    <source>
        <dbReference type="ARBA" id="ARBA00004123"/>
    </source>
</evidence>
<dbReference type="SUPFAM" id="SSF46689">
    <property type="entry name" value="Homeodomain-like"/>
    <property type="match status" value="1"/>
</dbReference>
<dbReference type="SMART" id="SM00389">
    <property type="entry name" value="HOX"/>
    <property type="match status" value="1"/>
</dbReference>
<dbReference type="InterPro" id="IPR050296">
    <property type="entry name" value="Antp_homeobox"/>
</dbReference>
<dbReference type="PANTHER" id="PTHR45659:SF4">
    <property type="entry name" value="HOMEOBOX PROTEIN ABDOMINAL-A"/>
    <property type="match status" value="1"/>
</dbReference>
<dbReference type="InterPro" id="IPR001356">
    <property type="entry name" value="HD"/>
</dbReference>
<dbReference type="InterPro" id="IPR009057">
    <property type="entry name" value="Homeodomain-like_sf"/>
</dbReference>
<dbReference type="PRINTS" id="PR00024">
    <property type="entry name" value="HOMEOBOX"/>
</dbReference>
<evidence type="ECO:0000313" key="9">
    <source>
        <dbReference type="EMBL" id="AAB48009.1"/>
    </source>
</evidence>
<keyword evidence="4 6" id="KW-0371">Homeobox</keyword>
<dbReference type="Gene3D" id="1.10.10.60">
    <property type="entry name" value="Homeodomain-like"/>
    <property type="match status" value="1"/>
</dbReference>
<dbReference type="AlphaFoldDB" id="Q24781"/>
<feature type="domain" description="Homeobox" evidence="8">
    <location>
        <begin position="166"/>
        <end position="226"/>
    </location>
</feature>
<comment type="subcellular location">
    <subcellularLocation>
        <location evidence="1 6 7">Nucleus</location>
    </subcellularLocation>
</comment>
<dbReference type="Pfam" id="PF00046">
    <property type="entry name" value="Homeodomain"/>
    <property type="match status" value="1"/>
</dbReference>
<dbReference type="PANTHER" id="PTHR45659">
    <property type="entry name" value="HOMEOBOX PROTEIN HOX"/>
    <property type="match status" value="1"/>
</dbReference>
<organism evidence="9">
    <name type="scientific">Eleutheria dichotoma</name>
    <dbReference type="NCBI Taxonomy" id="13050"/>
    <lineage>
        <taxon>Eukaryota</taxon>
        <taxon>Metazoa</taxon>
        <taxon>Cnidaria</taxon>
        <taxon>Hydrozoa</taxon>
        <taxon>Hydroidolina</taxon>
        <taxon>Anthoathecata</taxon>
        <taxon>Capitata</taxon>
        <taxon>Cladonematidae</taxon>
        <taxon>Eleutheria</taxon>
    </lineage>
</organism>
<keyword evidence="3 6" id="KW-0238">DNA-binding</keyword>
<evidence type="ECO:0000256" key="6">
    <source>
        <dbReference type="PROSITE-ProRule" id="PRU00108"/>
    </source>
</evidence>
<evidence type="ECO:0000256" key="4">
    <source>
        <dbReference type="ARBA" id="ARBA00023155"/>
    </source>
</evidence>
<keyword evidence="2" id="KW-0217">Developmental protein</keyword>
<accession>Q24781</accession>
<evidence type="ECO:0000259" key="8">
    <source>
        <dbReference type="PROSITE" id="PS50071"/>
    </source>
</evidence>
<dbReference type="PROSITE" id="PS50071">
    <property type="entry name" value="HOMEOBOX_2"/>
    <property type="match status" value="1"/>
</dbReference>
<dbReference type="GO" id="GO:0000978">
    <property type="term" value="F:RNA polymerase II cis-regulatory region sequence-specific DNA binding"/>
    <property type="evidence" value="ECO:0007669"/>
    <property type="project" value="TreeGrafter"/>
</dbReference>
<feature type="DNA-binding region" description="Homeobox" evidence="6">
    <location>
        <begin position="168"/>
        <end position="227"/>
    </location>
</feature>
<evidence type="ECO:0000256" key="5">
    <source>
        <dbReference type="ARBA" id="ARBA00023242"/>
    </source>
</evidence>
<dbReference type="InterPro" id="IPR017970">
    <property type="entry name" value="Homeobox_CS"/>
</dbReference>
<name>Q24781_9CNID</name>
<keyword evidence="5 6" id="KW-0539">Nucleus</keyword>
<dbReference type="PROSITE" id="PS00027">
    <property type="entry name" value="HOMEOBOX_1"/>
    <property type="match status" value="1"/>
</dbReference>
<dbReference type="GO" id="GO:0005634">
    <property type="term" value="C:nucleus"/>
    <property type="evidence" value="ECO:0007669"/>
    <property type="project" value="UniProtKB-SubCell"/>
</dbReference>